<evidence type="ECO:0000256" key="4">
    <source>
        <dbReference type="ARBA" id="ARBA00012564"/>
    </source>
</evidence>
<dbReference type="Proteomes" id="UP000439994">
    <property type="component" value="Unassembled WGS sequence"/>
</dbReference>
<dbReference type="PRINTS" id="PR00756">
    <property type="entry name" value="ALADIPTASE"/>
</dbReference>
<comment type="caution">
    <text evidence="14">The sequence shown here is derived from an EMBL/GenBank/DDBJ whole genome shotgun (WGS) entry which is preliminary data.</text>
</comment>
<gene>
    <name evidence="14" type="ORF">GNP35_05500</name>
</gene>
<organism evidence="14 15">
    <name type="scientific">Psychrosphaera haliotis</name>
    <dbReference type="NCBI Taxonomy" id="555083"/>
    <lineage>
        <taxon>Bacteria</taxon>
        <taxon>Pseudomonadati</taxon>
        <taxon>Pseudomonadota</taxon>
        <taxon>Gammaproteobacteria</taxon>
        <taxon>Alteromonadales</taxon>
        <taxon>Pseudoalteromonadaceae</taxon>
        <taxon>Psychrosphaera</taxon>
    </lineage>
</organism>
<keyword evidence="8" id="KW-0479">Metal-binding</keyword>
<dbReference type="SUPFAM" id="SSF55486">
    <property type="entry name" value="Metalloproteases ('zincins'), catalytic domain"/>
    <property type="match status" value="1"/>
</dbReference>
<dbReference type="GO" id="GO:0042277">
    <property type="term" value="F:peptide binding"/>
    <property type="evidence" value="ECO:0007669"/>
    <property type="project" value="TreeGrafter"/>
</dbReference>
<dbReference type="Pfam" id="PF01433">
    <property type="entry name" value="Peptidase_M1"/>
    <property type="match status" value="1"/>
</dbReference>
<dbReference type="OrthoDB" id="100605at2"/>
<evidence type="ECO:0000256" key="9">
    <source>
        <dbReference type="ARBA" id="ARBA00022801"/>
    </source>
</evidence>
<feature type="domain" description="Aminopeptidase N-like N-terminal" evidence="13">
    <location>
        <begin position="78"/>
        <end position="253"/>
    </location>
</feature>
<evidence type="ECO:0000256" key="2">
    <source>
        <dbReference type="ARBA" id="ARBA00001947"/>
    </source>
</evidence>
<evidence type="ECO:0000256" key="7">
    <source>
        <dbReference type="ARBA" id="ARBA00022670"/>
    </source>
</evidence>
<comment type="cofactor">
    <cofactor evidence="2">
        <name>Zn(2+)</name>
        <dbReference type="ChEBI" id="CHEBI:29105"/>
    </cofactor>
</comment>
<keyword evidence="10" id="KW-0862">Zinc</keyword>
<evidence type="ECO:0000256" key="5">
    <source>
        <dbReference type="ARBA" id="ARBA00015611"/>
    </source>
</evidence>
<keyword evidence="6" id="KW-0031">Aminopeptidase</keyword>
<dbReference type="RefSeq" id="WP_155695194.1">
    <property type="nucleotide sequence ID" value="NZ_WOCD01000003.1"/>
</dbReference>
<evidence type="ECO:0000256" key="11">
    <source>
        <dbReference type="ARBA" id="ARBA00023049"/>
    </source>
</evidence>
<dbReference type="InterPro" id="IPR001930">
    <property type="entry name" value="Peptidase_M1"/>
</dbReference>
<dbReference type="GO" id="GO:0016285">
    <property type="term" value="F:alanyl aminopeptidase activity"/>
    <property type="evidence" value="ECO:0007669"/>
    <property type="project" value="UniProtKB-EC"/>
</dbReference>
<dbReference type="GO" id="GO:0016020">
    <property type="term" value="C:membrane"/>
    <property type="evidence" value="ECO:0007669"/>
    <property type="project" value="TreeGrafter"/>
</dbReference>
<dbReference type="InterPro" id="IPR014782">
    <property type="entry name" value="Peptidase_M1_dom"/>
</dbReference>
<dbReference type="EMBL" id="WOCD01000003">
    <property type="protein sequence ID" value="MUH71977.1"/>
    <property type="molecule type" value="Genomic_DNA"/>
</dbReference>
<feature type="domain" description="Peptidase M1 membrane alanine aminopeptidase" evidence="12">
    <location>
        <begin position="351"/>
        <end position="503"/>
    </location>
</feature>
<evidence type="ECO:0000256" key="10">
    <source>
        <dbReference type="ARBA" id="ARBA00022833"/>
    </source>
</evidence>
<evidence type="ECO:0000256" key="1">
    <source>
        <dbReference type="ARBA" id="ARBA00000098"/>
    </source>
</evidence>
<dbReference type="PANTHER" id="PTHR11533:SF174">
    <property type="entry name" value="PUROMYCIN-SENSITIVE AMINOPEPTIDASE-RELATED"/>
    <property type="match status" value="1"/>
</dbReference>
<keyword evidence="9" id="KW-0378">Hydrolase</keyword>
<dbReference type="GO" id="GO:0005737">
    <property type="term" value="C:cytoplasm"/>
    <property type="evidence" value="ECO:0007669"/>
    <property type="project" value="TreeGrafter"/>
</dbReference>
<evidence type="ECO:0000259" key="13">
    <source>
        <dbReference type="Pfam" id="PF17900"/>
    </source>
</evidence>
<dbReference type="AlphaFoldDB" id="A0A6N8FA43"/>
<dbReference type="CDD" id="cd09603">
    <property type="entry name" value="M1_APN_like"/>
    <property type="match status" value="1"/>
</dbReference>
<dbReference type="InterPro" id="IPR050344">
    <property type="entry name" value="Peptidase_M1_aminopeptidases"/>
</dbReference>
<evidence type="ECO:0000256" key="6">
    <source>
        <dbReference type="ARBA" id="ARBA00022438"/>
    </source>
</evidence>
<keyword evidence="7" id="KW-0645">Protease</keyword>
<dbReference type="PANTHER" id="PTHR11533">
    <property type="entry name" value="PROTEASE M1 ZINC METALLOPROTEASE"/>
    <property type="match status" value="1"/>
</dbReference>
<name>A0A6N8FA43_9GAMM</name>
<dbReference type="GO" id="GO:0006508">
    <property type="term" value="P:proteolysis"/>
    <property type="evidence" value="ECO:0007669"/>
    <property type="project" value="UniProtKB-KW"/>
</dbReference>
<dbReference type="Gene3D" id="2.60.40.1730">
    <property type="entry name" value="tricorn interacting facor f3 domain"/>
    <property type="match status" value="1"/>
</dbReference>
<dbReference type="InterPro" id="IPR027268">
    <property type="entry name" value="Peptidase_M4/M1_CTD_sf"/>
</dbReference>
<keyword evidence="15" id="KW-1185">Reference proteome</keyword>
<sequence length="607" mass="68809">MRLSALKNKLISDKTLVSIALVTALSACSSTGDKLVDNVANSDMAYVDASQQLTSSDYSKKSGGVAPIRQHGLIMQYADLHFTVLPDTKSLVVKSKLKLTSAKPTTAVSVDLDRVFQIDRVMVNGSVLPASNYSNPNGELQLNLLSEVSGEFEVQIDYQGKPREAIRAPWDGGFDWKKTKSGEYWIATAVHGEGCDLFWPCIDQPYGEVQNMDIKITVPDNLVAASNGVLMNVSSNNGQKTFHWQTSSLHNTYAIALNIGPYDVLESTYKSVFGNDIPVSFYHLKENTDKSKVLFEEIPPMLDFFETVIGPYPFGTEKMGVAETPHLGMEHQTINAYGNNYRKDEFGYDWLLHHEFAHEWFGNQLTNNNWDHMWLHEGFGSYMQPLYTQYLHGDMAYKAHLFKQRIGLINKFPIVSNKPLAVEEVYNRKVGPGNDIYAKGSLILHSLRELIGDEAFFDATRQLVYGTTKPVPGNFAPRFSDTNEFISIVNNITGENLQWFFDVYIYQAMLPELIMERTEQSLTLRWQIENNRPFPIPLDVSINGKVQTLILDEPKTIEVSRKDVVIVDPLSKVLRHQENIERYKAYLKAQREMKMAEFNKKIKKAEK</sequence>
<dbReference type="GO" id="GO:0043171">
    <property type="term" value="P:peptide catabolic process"/>
    <property type="evidence" value="ECO:0007669"/>
    <property type="project" value="TreeGrafter"/>
</dbReference>
<reference evidence="14 15" key="1">
    <citation type="submission" date="2019-11" db="EMBL/GenBank/DDBJ databases">
        <title>P. haliotis isolates from Z. marina roots.</title>
        <authorList>
            <person name="Cohen M."/>
            <person name="Jospin G."/>
            <person name="Eisen J.A."/>
            <person name="Coil D.A."/>
        </authorList>
    </citation>
    <scope>NUCLEOTIDE SEQUENCE [LARGE SCALE GENOMIC DNA]</scope>
    <source>
        <strain evidence="14 15">UCD-MCMsp1aY</strain>
    </source>
</reference>
<dbReference type="GO" id="GO:0070006">
    <property type="term" value="F:metalloaminopeptidase activity"/>
    <property type="evidence" value="ECO:0007669"/>
    <property type="project" value="TreeGrafter"/>
</dbReference>
<dbReference type="Gene3D" id="1.10.390.10">
    <property type="entry name" value="Neutral Protease Domain 2"/>
    <property type="match status" value="1"/>
</dbReference>
<dbReference type="SUPFAM" id="SSF63737">
    <property type="entry name" value="Leukotriene A4 hydrolase N-terminal domain"/>
    <property type="match status" value="1"/>
</dbReference>
<dbReference type="GO" id="GO:0005615">
    <property type="term" value="C:extracellular space"/>
    <property type="evidence" value="ECO:0007669"/>
    <property type="project" value="TreeGrafter"/>
</dbReference>
<protein>
    <recommendedName>
        <fullName evidence="5">Aminopeptidase N</fullName>
        <ecNumber evidence="4">3.4.11.2</ecNumber>
    </recommendedName>
</protein>
<evidence type="ECO:0000313" key="15">
    <source>
        <dbReference type="Proteomes" id="UP000439994"/>
    </source>
</evidence>
<comment type="similarity">
    <text evidence="3">Belongs to the peptidase M1 family.</text>
</comment>
<proteinExistence type="inferred from homology"/>
<comment type="catalytic activity">
    <reaction evidence="1">
        <text>Release of an N-terminal amino acid, Xaa-|-Yaa- from a peptide, amide or arylamide. Xaa is preferably Ala, but may be most amino acids including Pro (slow action). When a terminal hydrophobic residue is followed by a prolyl residue, the two may be released as an intact Xaa-Pro dipeptide.</text>
        <dbReference type="EC" id="3.4.11.2"/>
    </reaction>
</comment>
<dbReference type="PROSITE" id="PS51257">
    <property type="entry name" value="PROKAR_LIPOPROTEIN"/>
    <property type="match status" value="1"/>
</dbReference>
<evidence type="ECO:0000256" key="8">
    <source>
        <dbReference type="ARBA" id="ARBA00022723"/>
    </source>
</evidence>
<dbReference type="EC" id="3.4.11.2" evidence="4"/>
<dbReference type="InterPro" id="IPR042097">
    <property type="entry name" value="Aminopeptidase_N-like_N_sf"/>
</dbReference>
<dbReference type="Pfam" id="PF17900">
    <property type="entry name" value="Peptidase_M1_N"/>
    <property type="match status" value="1"/>
</dbReference>
<dbReference type="InterPro" id="IPR045357">
    <property type="entry name" value="Aminopeptidase_N-like_N"/>
</dbReference>
<evidence type="ECO:0000259" key="12">
    <source>
        <dbReference type="Pfam" id="PF01433"/>
    </source>
</evidence>
<dbReference type="GO" id="GO:0008270">
    <property type="term" value="F:zinc ion binding"/>
    <property type="evidence" value="ECO:0007669"/>
    <property type="project" value="InterPro"/>
</dbReference>
<evidence type="ECO:0000313" key="14">
    <source>
        <dbReference type="EMBL" id="MUH71977.1"/>
    </source>
</evidence>
<evidence type="ECO:0000256" key="3">
    <source>
        <dbReference type="ARBA" id="ARBA00010136"/>
    </source>
</evidence>
<accession>A0A6N8FA43</accession>
<keyword evidence="11" id="KW-0482">Metalloprotease</keyword>